<keyword evidence="8" id="KW-1185">Reference proteome</keyword>
<protein>
    <submittedName>
        <fullName evidence="7">Efflux RND transporter periplasmic adaptor subunit</fullName>
    </submittedName>
</protein>
<evidence type="ECO:0000313" key="7">
    <source>
        <dbReference type="EMBL" id="UYQ94102.1"/>
    </source>
</evidence>
<dbReference type="InterPro" id="IPR058627">
    <property type="entry name" value="MdtA-like_C"/>
</dbReference>
<dbReference type="Gene3D" id="2.40.420.20">
    <property type="match status" value="1"/>
</dbReference>
<evidence type="ECO:0000256" key="2">
    <source>
        <dbReference type="SAM" id="Coils"/>
    </source>
</evidence>
<dbReference type="PROSITE" id="PS51257">
    <property type="entry name" value="PROKAR_LIPOPROTEIN"/>
    <property type="match status" value="1"/>
</dbReference>
<dbReference type="Pfam" id="PF25973">
    <property type="entry name" value="BSH_CzcB"/>
    <property type="match status" value="1"/>
</dbReference>
<feature type="chain" id="PRO_5045150556" evidence="3">
    <location>
        <begin position="23"/>
        <end position="347"/>
    </location>
</feature>
<dbReference type="PRINTS" id="PR01490">
    <property type="entry name" value="RTXTOXIND"/>
</dbReference>
<dbReference type="InterPro" id="IPR058792">
    <property type="entry name" value="Beta-barrel_RND_2"/>
</dbReference>
<keyword evidence="2" id="KW-0175">Coiled coil</keyword>
<dbReference type="PANTHER" id="PTHR30469">
    <property type="entry name" value="MULTIDRUG RESISTANCE PROTEIN MDTA"/>
    <property type="match status" value="1"/>
</dbReference>
<gene>
    <name evidence="7" type="ORF">MKQ68_03225</name>
</gene>
<dbReference type="PANTHER" id="PTHR30469:SF15">
    <property type="entry name" value="HLYD FAMILY OF SECRETION PROTEINS"/>
    <property type="match status" value="1"/>
</dbReference>
<name>A0ABY6J682_9BACT</name>
<dbReference type="Gene3D" id="2.40.50.100">
    <property type="match status" value="1"/>
</dbReference>
<dbReference type="NCBIfam" id="TIGR01730">
    <property type="entry name" value="RND_mfp"/>
    <property type="match status" value="1"/>
</dbReference>
<dbReference type="InterPro" id="IPR006143">
    <property type="entry name" value="RND_pump_MFP"/>
</dbReference>
<evidence type="ECO:0000256" key="3">
    <source>
        <dbReference type="SAM" id="SignalP"/>
    </source>
</evidence>
<dbReference type="EMBL" id="CP107006">
    <property type="protein sequence ID" value="UYQ94102.1"/>
    <property type="molecule type" value="Genomic_DNA"/>
</dbReference>
<accession>A0ABY6J682</accession>
<dbReference type="Proteomes" id="UP001162741">
    <property type="component" value="Chromosome"/>
</dbReference>
<feature type="domain" description="Multidrug resistance protein MdtA-like C-terminal permuted SH3" evidence="5">
    <location>
        <begin position="274"/>
        <end position="333"/>
    </location>
</feature>
<proteinExistence type="inferred from homology"/>
<dbReference type="Pfam" id="PF25954">
    <property type="entry name" value="Beta-barrel_RND_2"/>
    <property type="match status" value="1"/>
</dbReference>
<comment type="similarity">
    <text evidence="1">Belongs to the membrane fusion protein (MFP) (TC 8.A.1) family.</text>
</comment>
<evidence type="ECO:0000259" key="6">
    <source>
        <dbReference type="Pfam" id="PF25973"/>
    </source>
</evidence>
<dbReference type="Pfam" id="PF25967">
    <property type="entry name" value="RND-MFP_C"/>
    <property type="match status" value="1"/>
</dbReference>
<dbReference type="RefSeq" id="WP_264282054.1">
    <property type="nucleotide sequence ID" value="NZ_CP107006.1"/>
</dbReference>
<dbReference type="SUPFAM" id="SSF111369">
    <property type="entry name" value="HlyD-like secretion proteins"/>
    <property type="match status" value="1"/>
</dbReference>
<feature type="domain" description="CusB-like beta-barrel" evidence="4">
    <location>
        <begin position="198"/>
        <end position="266"/>
    </location>
</feature>
<evidence type="ECO:0000256" key="1">
    <source>
        <dbReference type="ARBA" id="ARBA00009477"/>
    </source>
</evidence>
<evidence type="ECO:0000259" key="5">
    <source>
        <dbReference type="Pfam" id="PF25967"/>
    </source>
</evidence>
<evidence type="ECO:0000259" key="4">
    <source>
        <dbReference type="Pfam" id="PF25954"/>
    </source>
</evidence>
<evidence type="ECO:0000313" key="8">
    <source>
        <dbReference type="Proteomes" id="UP001162741"/>
    </source>
</evidence>
<organism evidence="7 8">
    <name type="scientific">Chitinophaga horti</name>
    <dbReference type="NCBI Taxonomy" id="2920382"/>
    <lineage>
        <taxon>Bacteria</taxon>
        <taxon>Pseudomonadati</taxon>
        <taxon>Bacteroidota</taxon>
        <taxon>Chitinophagia</taxon>
        <taxon>Chitinophagales</taxon>
        <taxon>Chitinophagaceae</taxon>
        <taxon>Chitinophaga</taxon>
    </lineage>
</organism>
<dbReference type="InterPro" id="IPR058647">
    <property type="entry name" value="BSH_CzcB-like"/>
</dbReference>
<feature type="signal peptide" evidence="3">
    <location>
        <begin position="1"/>
        <end position="22"/>
    </location>
</feature>
<sequence length="347" mass="36826">MKHTLLLSSLTLLLAACGSEPATNVAKDTNIIPVKVMPVGGADKEGNIVASGQFTTDDETNLSFKTGGIISDIYVKEGDAVRKGQLLASLHLTEINAEVSQLQLSYEKAQRDHQRTQRLYADSVATLEQLQNTQTALQLAEQQLNSARFNRNYSAIHAPKDGFVLHKLANAGQLVNAGTPVLQTNGAAGNNWLLRVGLSDRDWAALKIGDKADVTVQALPGRVLNGTVSRKAEGIDVQSGTLSVDIKLDATQATGLAAGMFGQCKIHCSNVAQNAWPVPYDAVLDGNGSEGFVFVTSDGKTARKVPVTIAGIEKEQVMLSGGVKPGEQLIISGSAYLTDQSPIRIIP</sequence>
<dbReference type="Gene3D" id="2.40.30.170">
    <property type="match status" value="1"/>
</dbReference>
<reference evidence="7" key="1">
    <citation type="submission" date="2022-10" db="EMBL/GenBank/DDBJ databases">
        <title>Chitinophaga sp. nov., isolated from soil.</title>
        <authorList>
            <person name="Jeon C.O."/>
        </authorList>
    </citation>
    <scope>NUCLEOTIDE SEQUENCE</scope>
    <source>
        <strain evidence="7">R8</strain>
    </source>
</reference>
<feature type="coiled-coil region" evidence="2">
    <location>
        <begin position="92"/>
        <end position="150"/>
    </location>
</feature>
<feature type="domain" description="CzcB-like barrel-sandwich hybrid" evidence="6">
    <location>
        <begin position="65"/>
        <end position="182"/>
    </location>
</feature>
<keyword evidence="3" id="KW-0732">Signal</keyword>